<comment type="caution">
    <text evidence="2">The sequence shown here is derived from an EMBL/GenBank/DDBJ whole genome shotgun (WGS) entry which is preliminary data.</text>
</comment>
<protein>
    <submittedName>
        <fullName evidence="2">Uncharacterized protein</fullName>
    </submittedName>
</protein>
<dbReference type="AlphaFoldDB" id="A0AAV7LD84"/>
<proteinExistence type="predicted"/>
<feature type="compositionally biased region" description="Basic and acidic residues" evidence="1">
    <location>
        <begin position="29"/>
        <end position="40"/>
    </location>
</feature>
<evidence type="ECO:0000313" key="3">
    <source>
        <dbReference type="Proteomes" id="UP001066276"/>
    </source>
</evidence>
<keyword evidence="3" id="KW-1185">Reference proteome</keyword>
<sequence>MHGPWPPLGCGPLGRGRYYFTVSGSGGSEKGRMGIRDRSSPRGVPLKGLGWLGTDPASQGPAPAGGPPQLPGAPWLTPGLVSTRRVESVLRPCQRRARCARLRSTAHWCTGHRSTGHSAPVTASSLTA</sequence>
<evidence type="ECO:0000313" key="2">
    <source>
        <dbReference type="EMBL" id="KAJ1087318.1"/>
    </source>
</evidence>
<organism evidence="2 3">
    <name type="scientific">Pleurodeles waltl</name>
    <name type="common">Iberian ribbed newt</name>
    <dbReference type="NCBI Taxonomy" id="8319"/>
    <lineage>
        <taxon>Eukaryota</taxon>
        <taxon>Metazoa</taxon>
        <taxon>Chordata</taxon>
        <taxon>Craniata</taxon>
        <taxon>Vertebrata</taxon>
        <taxon>Euteleostomi</taxon>
        <taxon>Amphibia</taxon>
        <taxon>Batrachia</taxon>
        <taxon>Caudata</taxon>
        <taxon>Salamandroidea</taxon>
        <taxon>Salamandridae</taxon>
        <taxon>Pleurodelinae</taxon>
        <taxon>Pleurodeles</taxon>
    </lineage>
</organism>
<feature type="region of interest" description="Disordered" evidence="1">
    <location>
        <begin position="24"/>
        <end position="78"/>
    </location>
</feature>
<name>A0AAV7LD84_PLEWA</name>
<evidence type="ECO:0000256" key="1">
    <source>
        <dbReference type="SAM" id="MobiDB-lite"/>
    </source>
</evidence>
<gene>
    <name evidence="2" type="ORF">NDU88_000498</name>
</gene>
<dbReference type="Proteomes" id="UP001066276">
    <property type="component" value="Chromosome 11"/>
</dbReference>
<accession>A0AAV7LD84</accession>
<reference evidence="2" key="1">
    <citation type="journal article" date="2022" name="bioRxiv">
        <title>Sequencing and chromosome-scale assembly of the giantPleurodeles waltlgenome.</title>
        <authorList>
            <person name="Brown T."/>
            <person name="Elewa A."/>
            <person name="Iarovenko S."/>
            <person name="Subramanian E."/>
            <person name="Araus A.J."/>
            <person name="Petzold A."/>
            <person name="Susuki M."/>
            <person name="Suzuki K.-i.T."/>
            <person name="Hayashi T."/>
            <person name="Toyoda A."/>
            <person name="Oliveira C."/>
            <person name="Osipova E."/>
            <person name="Leigh N.D."/>
            <person name="Simon A."/>
            <person name="Yun M.H."/>
        </authorList>
    </citation>
    <scope>NUCLEOTIDE SEQUENCE</scope>
    <source>
        <strain evidence="2">20211129_DDA</strain>
        <tissue evidence="2">Liver</tissue>
    </source>
</reference>
<dbReference type="EMBL" id="JANPWB010000015">
    <property type="protein sequence ID" value="KAJ1087318.1"/>
    <property type="molecule type" value="Genomic_DNA"/>
</dbReference>